<accession>A0A9D2ZU66</accession>
<comment type="caution">
    <text evidence="2">The sequence shown here is derived from an EMBL/GenBank/DDBJ whole genome shotgun (WGS) entry which is preliminary data.</text>
</comment>
<protein>
    <submittedName>
        <fullName evidence="2">Restriction endonuclease subunit R</fullName>
    </submittedName>
</protein>
<feature type="non-terminal residue" evidence="2">
    <location>
        <position position="1"/>
    </location>
</feature>
<dbReference type="InterPro" id="IPR045572">
    <property type="entry name" value="RE_endonuc_C"/>
</dbReference>
<keyword evidence="2" id="KW-0255">Endonuclease</keyword>
<keyword evidence="2" id="KW-0540">Nuclease</keyword>
<dbReference type="GO" id="GO:0015668">
    <property type="term" value="F:type III site-specific deoxyribonuclease activity"/>
    <property type="evidence" value="ECO:0007669"/>
    <property type="project" value="InterPro"/>
</dbReference>
<sequence>SQAKLYMFRNNPEEFIRKTIRIIKEQKATMIVEHISYNKIAEAYDSTIFTQEKHTQPIGKAYAAKKHVMDYVFPDSKGETEFAENLDGATEVCVYAKLPRAFQIPTPVGNYAPDWAIAFKKGSVKHIFFIAETKGSMGTMELRGVEKAKIECAEKLFNNVSTSHVRYHQVKNYQNLLDVMKNME</sequence>
<gene>
    <name evidence="2" type="ORF">IAA93_04065</name>
</gene>
<feature type="domain" description="Type III restriction enzyme C-terminal endonuclease" evidence="1">
    <location>
        <begin position="65"/>
        <end position="172"/>
    </location>
</feature>
<name>A0A9D2ZU66_9BACT</name>
<evidence type="ECO:0000259" key="1">
    <source>
        <dbReference type="Pfam" id="PF19778"/>
    </source>
</evidence>
<dbReference type="Proteomes" id="UP000787625">
    <property type="component" value="Unassembled WGS sequence"/>
</dbReference>
<proteinExistence type="predicted"/>
<dbReference type="EMBL" id="DWUP01000082">
    <property type="protein sequence ID" value="HJD52883.1"/>
    <property type="molecule type" value="Genomic_DNA"/>
</dbReference>
<organism evidence="2 3">
    <name type="scientific">Candidatus Avibacteroides avistercoris</name>
    <dbReference type="NCBI Taxonomy" id="2840690"/>
    <lineage>
        <taxon>Bacteria</taxon>
        <taxon>Pseudomonadati</taxon>
        <taxon>Bacteroidota</taxon>
        <taxon>Bacteroidia</taxon>
        <taxon>Bacteroidales</taxon>
        <taxon>Bacteroidaceae</taxon>
        <taxon>Bacteroidaceae incertae sedis</taxon>
        <taxon>Candidatus Avibacteroides</taxon>
    </lineage>
</organism>
<reference evidence="2" key="1">
    <citation type="journal article" date="2021" name="PeerJ">
        <title>Extensive microbial diversity within the chicken gut microbiome revealed by metagenomics and culture.</title>
        <authorList>
            <person name="Gilroy R."/>
            <person name="Ravi A."/>
            <person name="Getino M."/>
            <person name="Pursley I."/>
            <person name="Horton D.L."/>
            <person name="Alikhan N.F."/>
            <person name="Baker D."/>
            <person name="Gharbi K."/>
            <person name="Hall N."/>
            <person name="Watson M."/>
            <person name="Adriaenssens E.M."/>
            <person name="Foster-Nyarko E."/>
            <person name="Jarju S."/>
            <person name="Secka A."/>
            <person name="Antonio M."/>
            <person name="Oren A."/>
            <person name="Chaudhuri R.R."/>
            <person name="La Ragione R."/>
            <person name="Hildebrand F."/>
            <person name="Pallen M.J."/>
        </authorList>
    </citation>
    <scope>NUCLEOTIDE SEQUENCE</scope>
    <source>
        <strain evidence="2">MalCec1-1739</strain>
    </source>
</reference>
<dbReference type="AlphaFoldDB" id="A0A9D2ZU66"/>
<dbReference type="Pfam" id="PF19778">
    <property type="entry name" value="RE_endonuc"/>
    <property type="match status" value="1"/>
</dbReference>
<evidence type="ECO:0000313" key="2">
    <source>
        <dbReference type="EMBL" id="HJD52883.1"/>
    </source>
</evidence>
<reference evidence="2" key="2">
    <citation type="submission" date="2021-04" db="EMBL/GenBank/DDBJ databases">
        <authorList>
            <person name="Gilroy R."/>
        </authorList>
    </citation>
    <scope>NUCLEOTIDE SEQUENCE</scope>
    <source>
        <strain evidence="2">MalCec1-1739</strain>
    </source>
</reference>
<keyword evidence="2" id="KW-0378">Hydrolase</keyword>
<evidence type="ECO:0000313" key="3">
    <source>
        <dbReference type="Proteomes" id="UP000787625"/>
    </source>
</evidence>